<comment type="caution">
    <text evidence="3">The sequence shown here is derived from an EMBL/GenBank/DDBJ whole genome shotgun (WGS) entry which is preliminary data.</text>
</comment>
<dbReference type="GO" id="GO:0016491">
    <property type="term" value="F:oxidoreductase activity"/>
    <property type="evidence" value="ECO:0007669"/>
    <property type="project" value="UniProtKB-KW"/>
</dbReference>
<sequence length="346" mass="38534">MMKYKVLGNTGLKVSTLCLGTMNYGGKGFFGYMGNLDQKAVDEQVRTVTDAGVNFIDTANIYSEGLSEVMIGQAIKNLSINRDDLVLATKVRGSMGKGQNDLGLSKKHIIQQVEGSLKRLNTHYIDLYQIHTADPLTPIEETIRTLDDLVRSGKIRYFGASNISAWQLMKGLAYSQYNHMDRFASLQANYSLDVRDAEREIVPLLQDQKVGMMVWSPLSGGLLTGKYKRNGQKEEGRLNSFPFPPFHEERAYDVLDVLTPMAAQKQVSISQLALAWLLHQPVVSSIIIGATKIHQLQDNLKSVDVIFTADELNQLNEVSKLPVEYPANVLEIMTMDRSAGVDFQNA</sequence>
<dbReference type="EMBL" id="BMKK01000015">
    <property type="protein sequence ID" value="GGD79833.1"/>
    <property type="molecule type" value="Genomic_DNA"/>
</dbReference>
<reference evidence="3" key="1">
    <citation type="journal article" date="2014" name="Int. J. Syst. Evol. Microbiol.">
        <title>Complete genome sequence of Corynebacterium casei LMG S-19264T (=DSM 44701T), isolated from a smear-ripened cheese.</title>
        <authorList>
            <consortium name="US DOE Joint Genome Institute (JGI-PGF)"/>
            <person name="Walter F."/>
            <person name="Albersmeier A."/>
            <person name="Kalinowski J."/>
            <person name="Ruckert C."/>
        </authorList>
    </citation>
    <scope>NUCLEOTIDE SEQUENCE</scope>
    <source>
        <strain evidence="3">CGMCC 1.15958</strain>
    </source>
</reference>
<dbReference type="InterPro" id="IPR050523">
    <property type="entry name" value="AKR_Detox_Biosynth"/>
</dbReference>
<dbReference type="GO" id="GO:0005829">
    <property type="term" value="C:cytosol"/>
    <property type="evidence" value="ECO:0007669"/>
    <property type="project" value="TreeGrafter"/>
</dbReference>
<keyword evidence="1" id="KW-0560">Oxidoreductase</keyword>
<name>A0A917DYK5_9BACT</name>
<dbReference type="PANTHER" id="PTHR43364:SF4">
    <property type="entry name" value="NAD(P)-LINKED OXIDOREDUCTASE SUPERFAMILY PROTEIN"/>
    <property type="match status" value="1"/>
</dbReference>
<dbReference type="PANTHER" id="PTHR43364">
    <property type="entry name" value="NADH-SPECIFIC METHYLGLYOXAL REDUCTASE-RELATED"/>
    <property type="match status" value="1"/>
</dbReference>
<dbReference type="RefSeq" id="WP_229250894.1">
    <property type="nucleotide sequence ID" value="NZ_BMKK01000015.1"/>
</dbReference>
<dbReference type="CDD" id="cd19091">
    <property type="entry name" value="AKR_PsAKR"/>
    <property type="match status" value="1"/>
</dbReference>
<evidence type="ECO:0000313" key="4">
    <source>
        <dbReference type="Proteomes" id="UP000609064"/>
    </source>
</evidence>
<dbReference type="FunFam" id="3.20.20.100:FF:000004">
    <property type="entry name" value="Oxidoreductase, aldo/keto reductase"/>
    <property type="match status" value="1"/>
</dbReference>
<evidence type="ECO:0000256" key="1">
    <source>
        <dbReference type="ARBA" id="ARBA00023002"/>
    </source>
</evidence>
<keyword evidence="4" id="KW-1185">Reference proteome</keyword>
<organism evidence="3 4">
    <name type="scientific">Emticicia aquatilis</name>
    <dbReference type="NCBI Taxonomy" id="1537369"/>
    <lineage>
        <taxon>Bacteria</taxon>
        <taxon>Pseudomonadati</taxon>
        <taxon>Bacteroidota</taxon>
        <taxon>Cytophagia</taxon>
        <taxon>Cytophagales</taxon>
        <taxon>Leadbetterellaceae</taxon>
        <taxon>Emticicia</taxon>
    </lineage>
</organism>
<dbReference type="Pfam" id="PF00248">
    <property type="entry name" value="Aldo_ket_red"/>
    <property type="match status" value="1"/>
</dbReference>
<evidence type="ECO:0000313" key="3">
    <source>
        <dbReference type="EMBL" id="GGD79833.1"/>
    </source>
</evidence>
<dbReference type="InterPro" id="IPR036812">
    <property type="entry name" value="NAD(P)_OxRdtase_dom_sf"/>
</dbReference>
<evidence type="ECO:0000259" key="2">
    <source>
        <dbReference type="Pfam" id="PF00248"/>
    </source>
</evidence>
<protein>
    <submittedName>
        <fullName evidence="3">Oxidoreductase</fullName>
    </submittedName>
</protein>
<proteinExistence type="predicted"/>
<reference evidence="3" key="2">
    <citation type="submission" date="2020-09" db="EMBL/GenBank/DDBJ databases">
        <authorList>
            <person name="Sun Q."/>
            <person name="Zhou Y."/>
        </authorList>
    </citation>
    <scope>NUCLEOTIDE SEQUENCE</scope>
    <source>
        <strain evidence="3">CGMCC 1.15958</strain>
    </source>
</reference>
<dbReference type="Gene3D" id="3.20.20.100">
    <property type="entry name" value="NADP-dependent oxidoreductase domain"/>
    <property type="match status" value="1"/>
</dbReference>
<feature type="domain" description="NADP-dependent oxidoreductase" evidence="2">
    <location>
        <begin position="17"/>
        <end position="319"/>
    </location>
</feature>
<gene>
    <name evidence="3" type="ORF">GCM10011514_49780</name>
</gene>
<accession>A0A917DYK5</accession>
<dbReference type="Proteomes" id="UP000609064">
    <property type="component" value="Unassembled WGS sequence"/>
</dbReference>
<dbReference type="AlphaFoldDB" id="A0A917DYK5"/>
<dbReference type="InterPro" id="IPR023210">
    <property type="entry name" value="NADP_OxRdtase_dom"/>
</dbReference>
<dbReference type="SUPFAM" id="SSF51430">
    <property type="entry name" value="NAD(P)-linked oxidoreductase"/>
    <property type="match status" value="1"/>
</dbReference>